<evidence type="ECO:0000313" key="7">
    <source>
        <dbReference type="Proteomes" id="UP000178385"/>
    </source>
</evidence>
<evidence type="ECO:0000256" key="1">
    <source>
        <dbReference type="ARBA" id="ARBA00005695"/>
    </source>
</evidence>
<keyword evidence="4" id="KW-0472">Membrane</keyword>
<dbReference type="AlphaFoldDB" id="A0A1G1Y457"/>
<feature type="domain" description="Solute-binding protein family 5" evidence="5">
    <location>
        <begin position="144"/>
        <end position="505"/>
    </location>
</feature>
<keyword evidence="3" id="KW-0732">Signal</keyword>
<accession>A0A1G1Y457</accession>
<evidence type="ECO:0000313" key="6">
    <source>
        <dbReference type="EMBL" id="OGY46974.1"/>
    </source>
</evidence>
<protein>
    <recommendedName>
        <fullName evidence="5">Solute-binding protein family 5 domain-containing protein</fullName>
    </recommendedName>
</protein>
<dbReference type="GO" id="GO:0043190">
    <property type="term" value="C:ATP-binding cassette (ABC) transporter complex"/>
    <property type="evidence" value="ECO:0007669"/>
    <property type="project" value="InterPro"/>
</dbReference>
<gene>
    <name evidence="6" type="ORF">A2840_00975</name>
</gene>
<feature type="transmembrane region" description="Helical" evidence="4">
    <location>
        <begin position="67"/>
        <end position="88"/>
    </location>
</feature>
<comment type="similarity">
    <text evidence="1">Belongs to the bacterial solute-binding protein 5 family.</text>
</comment>
<dbReference type="PIRSF" id="PIRSF002741">
    <property type="entry name" value="MppA"/>
    <property type="match status" value="1"/>
</dbReference>
<sequence length="611" mass="69264">MKFLATALKNLFRRLLKKTETPQANGQTAISKQFDQRLVFKLAKKNRPTLAQLKLLPKFLSPQEKTAVKILSLAIFLCLILLTGNFYFSHTRLLPDAGGTYTEGLVGTPQYINPILSSYNDVDRDLARLIFNGLLKASNEGLLIPDLAKEFQISPDGKIYTFKLREDVFWHDGQPLTASDVIFTVTSVQDPEWQSQLKSALGNVQVEKIDDYTVRFILKDKNVNFAGSLTFGILPEHLWLTIPPRNAALAELNKKPVGTGPFKFKSLTKDKNGNIRTLTLERNGQYFGDQAYIKELVFKFYGDLETATDALANNYIEGLSFLPKEFQDKVAQNKNLKFYSLSLPQYTAIFFNTKRSEALKSKEVRQALAFAIDRPTILKESLNEKGVLINGPILPGYLGFHPDIKKYNYDPEAAKKILGDAGWKAGEGGILKKGEETLQLTLTTLERADYVKAAEIIKANWEAIGASVALEIISKERIKSDIIEPRQYQAFLYGQITGNDPYGFWHSSGIENPGVNLAVWANRDVDKILEESRSLENLEALNKNYQRFQDILAEQIPAIFLYDPIHTYPVHEKIKGFTTRRIAVPADRFTRITDWYIKTRREFSWKTAPEN</sequence>
<dbReference type="EMBL" id="MHIG01000019">
    <property type="protein sequence ID" value="OGY46974.1"/>
    <property type="molecule type" value="Genomic_DNA"/>
</dbReference>
<evidence type="ECO:0000256" key="4">
    <source>
        <dbReference type="SAM" id="Phobius"/>
    </source>
</evidence>
<dbReference type="PANTHER" id="PTHR30290:SF9">
    <property type="entry name" value="OLIGOPEPTIDE-BINDING PROTEIN APPA"/>
    <property type="match status" value="1"/>
</dbReference>
<proteinExistence type="inferred from homology"/>
<dbReference type="CDD" id="cd08513">
    <property type="entry name" value="PBP2_thermophilic_Hb8_like"/>
    <property type="match status" value="1"/>
</dbReference>
<dbReference type="InterPro" id="IPR030678">
    <property type="entry name" value="Peptide/Ni-bd"/>
</dbReference>
<dbReference type="InterPro" id="IPR000914">
    <property type="entry name" value="SBP_5_dom"/>
</dbReference>
<organism evidence="6 7">
    <name type="scientific">Candidatus Buchananbacteria bacterium RIFCSPHIGHO2_01_FULL_47_11b</name>
    <dbReference type="NCBI Taxonomy" id="1797537"/>
    <lineage>
        <taxon>Bacteria</taxon>
        <taxon>Candidatus Buchananiibacteriota</taxon>
    </lineage>
</organism>
<dbReference type="InterPro" id="IPR039424">
    <property type="entry name" value="SBP_5"/>
</dbReference>
<reference evidence="6 7" key="1">
    <citation type="journal article" date="2016" name="Nat. Commun.">
        <title>Thousands of microbial genomes shed light on interconnected biogeochemical processes in an aquifer system.</title>
        <authorList>
            <person name="Anantharaman K."/>
            <person name="Brown C.T."/>
            <person name="Hug L.A."/>
            <person name="Sharon I."/>
            <person name="Castelle C.J."/>
            <person name="Probst A.J."/>
            <person name="Thomas B.C."/>
            <person name="Singh A."/>
            <person name="Wilkins M.J."/>
            <person name="Karaoz U."/>
            <person name="Brodie E.L."/>
            <person name="Williams K.H."/>
            <person name="Hubbard S.S."/>
            <person name="Banfield J.F."/>
        </authorList>
    </citation>
    <scope>NUCLEOTIDE SEQUENCE [LARGE SCALE GENOMIC DNA]</scope>
</reference>
<keyword evidence="4" id="KW-0812">Transmembrane</keyword>
<dbReference type="SUPFAM" id="SSF53850">
    <property type="entry name" value="Periplasmic binding protein-like II"/>
    <property type="match status" value="1"/>
</dbReference>
<dbReference type="PANTHER" id="PTHR30290">
    <property type="entry name" value="PERIPLASMIC BINDING COMPONENT OF ABC TRANSPORTER"/>
    <property type="match status" value="1"/>
</dbReference>
<name>A0A1G1Y457_9BACT</name>
<dbReference type="GO" id="GO:1904680">
    <property type="term" value="F:peptide transmembrane transporter activity"/>
    <property type="evidence" value="ECO:0007669"/>
    <property type="project" value="TreeGrafter"/>
</dbReference>
<evidence type="ECO:0000256" key="3">
    <source>
        <dbReference type="ARBA" id="ARBA00022729"/>
    </source>
</evidence>
<dbReference type="GO" id="GO:0042597">
    <property type="term" value="C:periplasmic space"/>
    <property type="evidence" value="ECO:0007669"/>
    <property type="project" value="UniProtKB-ARBA"/>
</dbReference>
<dbReference type="Gene3D" id="3.40.190.10">
    <property type="entry name" value="Periplasmic binding protein-like II"/>
    <property type="match status" value="1"/>
</dbReference>
<evidence type="ECO:0000259" key="5">
    <source>
        <dbReference type="Pfam" id="PF00496"/>
    </source>
</evidence>
<dbReference type="Proteomes" id="UP000178385">
    <property type="component" value="Unassembled WGS sequence"/>
</dbReference>
<dbReference type="Gene3D" id="3.10.105.10">
    <property type="entry name" value="Dipeptide-binding Protein, Domain 3"/>
    <property type="match status" value="1"/>
</dbReference>
<keyword evidence="2" id="KW-0813">Transport</keyword>
<dbReference type="Pfam" id="PF00496">
    <property type="entry name" value="SBP_bac_5"/>
    <property type="match status" value="1"/>
</dbReference>
<evidence type="ECO:0000256" key="2">
    <source>
        <dbReference type="ARBA" id="ARBA00022448"/>
    </source>
</evidence>
<keyword evidence="4" id="KW-1133">Transmembrane helix</keyword>
<dbReference type="GO" id="GO:0015833">
    <property type="term" value="P:peptide transport"/>
    <property type="evidence" value="ECO:0007669"/>
    <property type="project" value="TreeGrafter"/>
</dbReference>
<comment type="caution">
    <text evidence="6">The sequence shown here is derived from an EMBL/GenBank/DDBJ whole genome shotgun (WGS) entry which is preliminary data.</text>
</comment>
<dbReference type="Gene3D" id="3.90.76.10">
    <property type="entry name" value="Dipeptide-binding Protein, Domain 1"/>
    <property type="match status" value="1"/>
</dbReference>